<protein>
    <recommendedName>
        <fullName evidence="12">RING-type domain-containing protein</fullName>
    </recommendedName>
</protein>
<evidence type="ECO:0000256" key="10">
    <source>
        <dbReference type="ARBA" id="ARBA00023242"/>
    </source>
</evidence>
<evidence type="ECO:0000256" key="4">
    <source>
        <dbReference type="ARBA" id="ARBA00009273"/>
    </source>
</evidence>
<dbReference type="OrthoDB" id="8962942at2759"/>
<evidence type="ECO:0000256" key="1">
    <source>
        <dbReference type="ARBA" id="ARBA00004123"/>
    </source>
</evidence>
<keyword evidence="8" id="KW-0833">Ubl conjugation pathway</keyword>
<comment type="subcellular location">
    <subcellularLocation>
        <location evidence="2">Cytoplasm</location>
    </subcellularLocation>
    <subcellularLocation>
        <location evidence="1">Nucleus</location>
    </subcellularLocation>
</comment>
<evidence type="ECO:0000256" key="9">
    <source>
        <dbReference type="ARBA" id="ARBA00022833"/>
    </source>
</evidence>
<sequence>MKEFEKINNDATDEKSTRFQIMNWNANAFWAWDIGVDTCAICRNHIDELCNECLSNMSVDCPKACGVCQHVYHYHCISRWLAKRHVCPLDYLAWQYKN</sequence>
<comment type="similarity">
    <text evidence="4">Belongs to the RING-box family.</text>
</comment>
<keyword evidence="10" id="KW-0539">Nucleus</keyword>
<evidence type="ECO:0000313" key="13">
    <source>
        <dbReference type="EMBL" id="KRG07083.1"/>
    </source>
</evidence>
<dbReference type="InParanoid" id="A0A0Q9XEX1"/>
<reference evidence="13 14" key="1">
    <citation type="journal article" date="2007" name="Nature">
        <title>Evolution of genes and genomes on the Drosophila phylogeny.</title>
        <authorList>
            <consortium name="Drosophila 12 Genomes Consortium"/>
            <person name="Clark A.G."/>
            <person name="Eisen M.B."/>
            <person name="Smith D.R."/>
            <person name="Bergman C.M."/>
            <person name="Oliver B."/>
            <person name="Markow T.A."/>
            <person name="Kaufman T.C."/>
            <person name="Kellis M."/>
            <person name="Gelbart W."/>
            <person name="Iyer V.N."/>
            <person name="Pollard D.A."/>
            <person name="Sackton T.B."/>
            <person name="Larracuente A.M."/>
            <person name="Singh N.D."/>
            <person name="Abad J.P."/>
            <person name="Abt D.N."/>
            <person name="Adryan B."/>
            <person name="Aguade M."/>
            <person name="Akashi H."/>
            <person name="Anderson W.W."/>
            <person name="Aquadro C.F."/>
            <person name="Ardell D.H."/>
            <person name="Arguello R."/>
            <person name="Artieri C.G."/>
            <person name="Barbash D.A."/>
            <person name="Barker D."/>
            <person name="Barsanti P."/>
            <person name="Batterham P."/>
            <person name="Batzoglou S."/>
            <person name="Begun D."/>
            <person name="Bhutkar A."/>
            <person name="Blanco E."/>
            <person name="Bosak S.A."/>
            <person name="Bradley R.K."/>
            <person name="Brand A.D."/>
            <person name="Brent M.R."/>
            <person name="Brooks A.N."/>
            <person name="Brown R.H."/>
            <person name="Butlin R.K."/>
            <person name="Caggese C."/>
            <person name="Calvi B.R."/>
            <person name="Bernardo de Carvalho A."/>
            <person name="Caspi A."/>
            <person name="Castrezana S."/>
            <person name="Celniker S.E."/>
            <person name="Chang J.L."/>
            <person name="Chapple C."/>
            <person name="Chatterji S."/>
            <person name="Chinwalla A."/>
            <person name="Civetta A."/>
            <person name="Clifton S.W."/>
            <person name="Comeron J.M."/>
            <person name="Costello J.C."/>
            <person name="Coyne J.A."/>
            <person name="Daub J."/>
            <person name="David R.G."/>
            <person name="Delcher A.L."/>
            <person name="Delehaunty K."/>
            <person name="Do C.B."/>
            <person name="Ebling H."/>
            <person name="Edwards K."/>
            <person name="Eickbush T."/>
            <person name="Evans J.D."/>
            <person name="Filipski A."/>
            <person name="Findeiss S."/>
            <person name="Freyhult E."/>
            <person name="Fulton L."/>
            <person name="Fulton R."/>
            <person name="Garcia A.C."/>
            <person name="Gardiner A."/>
            <person name="Garfield D.A."/>
            <person name="Garvin B.E."/>
            <person name="Gibson G."/>
            <person name="Gilbert D."/>
            <person name="Gnerre S."/>
            <person name="Godfrey J."/>
            <person name="Good R."/>
            <person name="Gotea V."/>
            <person name="Gravely B."/>
            <person name="Greenberg A.J."/>
            <person name="Griffiths-Jones S."/>
            <person name="Gross S."/>
            <person name="Guigo R."/>
            <person name="Gustafson E.A."/>
            <person name="Haerty W."/>
            <person name="Hahn M.W."/>
            <person name="Halligan D.L."/>
            <person name="Halpern A.L."/>
            <person name="Halter G.M."/>
            <person name="Han M.V."/>
            <person name="Heger A."/>
            <person name="Hillier L."/>
            <person name="Hinrichs A.S."/>
            <person name="Holmes I."/>
            <person name="Hoskins R.A."/>
            <person name="Hubisz M.J."/>
            <person name="Hultmark D."/>
            <person name="Huntley M.A."/>
            <person name="Jaffe D.B."/>
            <person name="Jagadeeshan S."/>
            <person name="Jeck W.R."/>
            <person name="Johnson J."/>
            <person name="Jones C.D."/>
            <person name="Jordan W.C."/>
            <person name="Karpen G.H."/>
            <person name="Kataoka E."/>
            <person name="Keightley P.D."/>
            <person name="Kheradpour P."/>
            <person name="Kirkness E.F."/>
            <person name="Koerich L.B."/>
            <person name="Kristiansen K."/>
            <person name="Kudrna D."/>
            <person name="Kulathinal R.J."/>
            <person name="Kumar S."/>
            <person name="Kwok R."/>
            <person name="Lander E."/>
            <person name="Langley C.H."/>
            <person name="Lapoint R."/>
            <person name="Lazzaro B.P."/>
            <person name="Lee S.J."/>
            <person name="Levesque L."/>
            <person name="Li R."/>
            <person name="Lin C.F."/>
            <person name="Lin M.F."/>
            <person name="Lindblad-Toh K."/>
            <person name="Llopart A."/>
            <person name="Long M."/>
            <person name="Low L."/>
            <person name="Lozovsky E."/>
            <person name="Lu J."/>
            <person name="Luo M."/>
            <person name="Machado C.A."/>
            <person name="Makalowski W."/>
            <person name="Marzo M."/>
            <person name="Matsuda M."/>
            <person name="Matzkin L."/>
            <person name="McAllister B."/>
            <person name="McBride C.S."/>
            <person name="McKernan B."/>
            <person name="McKernan K."/>
            <person name="Mendez-Lago M."/>
            <person name="Minx P."/>
            <person name="Mollenhauer M.U."/>
            <person name="Montooth K."/>
            <person name="Mount S.M."/>
            <person name="Mu X."/>
            <person name="Myers E."/>
            <person name="Negre B."/>
            <person name="Newfeld S."/>
            <person name="Nielsen R."/>
            <person name="Noor M.A."/>
            <person name="O'Grady P."/>
            <person name="Pachter L."/>
            <person name="Papaceit M."/>
            <person name="Parisi M.J."/>
            <person name="Parisi M."/>
            <person name="Parts L."/>
            <person name="Pedersen J.S."/>
            <person name="Pesole G."/>
            <person name="Phillippy A.M."/>
            <person name="Ponting C.P."/>
            <person name="Pop M."/>
            <person name="Porcelli D."/>
            <person name="Powell J.R."/>
            <person name="Prohaska S."/>
            <person name="Pruitt K."/>
            <person name="Puig M."/>
            <person name="Quesneville H."/>
            <person name="Ram K.R."/>
            <person name="Rand D."/>
            <person name="Rasmussen M.D."/>
            <person name="Reed L.K."/>
            <person name="Reenan R."/>
            <person name="Reily A."/>
            <person name="Remington K.A."/>
            <person name="Rieger T.T."/>
            <person name="Ritchie M.G."/>
            <person name="Robin C."/>
            <person name="Rogers Y.H."/>
            <person name="Rohde C."/>
            <person name="Rozas J."/>
            <person name="Rubenfield M.J."/>
            <person name="Ruiz A."/>
            <person name="Russo S."/>
            <person name="Salzberg S.L."/>
            <person name="Sanchez-Gracia A."/>
            <person name="Saranga D.J."/>
            <person name="Sato H."/>
            <person name="Schaeffer S.W."/>
            <person name="Schatz M.C."/>
            <person name="Schlenke T."/>
            <person name="Schwartz R."/>
            <person name="Segarra C."/>
            <person name="Singh R.S."/>
            <person name="Sirot L."/>
            <person name="Sirota M."/>
            <person name="Sisneros N.B."/>
            <person name="Smith C.D."/>
            <person name="Smith T.F."/>
            <person name="Spieth J."/>
            <person name="Stage D.E."/>
            <person name="Stark A."/>
            <person name="Stephan W."/>
            <person name="Strausberg R.L."/>
            <person name="Strempel S."/>
            <person name="Sturgill D."/>
            <person name="Sutton G."/>
            <person name="Sutton G.G."/>
            <person name="Tao W."/>
            <person name="Teichmann S."/>
            <person name="Tobari Y.N."/>
            <person name="Tomimura Y."/>
            <person name="Tsolas J.M."/>
            <person name="Valente V.L."/>
            <person name="Venter E."/>
            <person name="Venter J.C."/>
            <person name="Vicario S."/>
            <person name="Vieira F.G."/>
            <person name="Vilella A.J."/>
            <person name="Villasante A."/>
            <person name="Walenz B."/>
            <person name="Wang J."/>
            <person name="Wasserman M."/>
            <person name="Watts T."/>
            <person name="Wilson D."/>
            <person name="Wilson R.K."/>
            <person name="Wing R.A."/>
            <person name="Wolfner M.F."/>
            <person name="Wong A."/>
            <person name="Wong G.K."/>
            <person name="Wu C.I."/>
            <person name="Wu G."/>
            <person name="Yamamoto D."/>
            <person name="Yang H.P."/>
            <person name="Yang S.P."/>
            <person name="Yorke J.A."/>
            <person name="Yoshida K."/>
            <person name="Zdobnov E."/>
            <person name="Zhang P."/>
            <person name="Zhang Y."/>
            <person name="Zimin A.V."/>
            <person name="Baldwin J."/>
            <person name="Abdouelleil A."/>
            <person name="Abdulkadir J."/>
            <person name="Abebe A."/>
            <person name="Abera B."/>
            <person name="Abreu J."/>
            <person name="Acer S.C."/>
            <person name="Aftuck L."/>
            <person name="Alexander A."/>
            <person name="An P."/>
            <person name="Anderson E."/>
            <person name="Anderson S."/>
            <person name="Arachi H."/>
            <person name="Azer M."/>
            <person name="Bachantsang P."/>
            <person name="Barry A."/>
            <person name="Bayul T."/>
            <person name="Berlin A."/>
            <person name="Bessette D."/>
            <person name="Bloom T."/>
            <person name="Blye J."/>
            <person name="Boguslavskiy L."/>
            <person name="Bonnet C."/>
            <person name="Boukhgalter B."/>
            <person name="Bourzgui I."/>
            <person name="Brown A."/>
            <person name="Cahill P."/>
            <person name="Channer S."/>
            <person name="Cheshatsang Y."/>
            <person name="Chuda L."/>
            <person name="Citroen M."/>
            <person name="Collymore A."/>
            <person name="Cooke P."/>
            <person name="Costello M."/>
            <person name="D'Aco K."/>
            <person name="Daza R."/>
            <person name="De Haan G."/>
            <person name="DeGray S."/>
            <person name="DeMaso C."/>
            <person name="Dhargay N."/>
            <person name="Dooley K."/>
            <person name="Dooley E."/>
            <person name="Doricent M."/>
            <person name="Dorje P."/>
            <person name="Dorjee K."/>
            <person name="Dupes A."/>
            <person name="Elong R."/>
            <person name="Falk J."/>
            <person name="Farina A."/>
            <person name="Faro S."/>
            <person name="Ferguson D."/>
            <person name="Fisher S."/>
            <person name="Foley C.D."/>
            <person name="Franke A."/>
            <person name="Friedrich D."/>
            <person name="Gadbois L."/>
            <person name="Gearin G."/>
            <person name="Gearin C.R."/>
            <person name="Giannoukos G."/>
            <person name="Goode T."/>
            <person name="Graham J."/>
            <person name="Grandbois E."/>
            <person name="Grewal S."/>
            <person name="Gyaltsen K."/>
            <person name="Hafez N."/>
            <person name="Hagos B."/>
            <person name="Hall J."/>
            <person name="Henson C."/>
            <person name="Hollinger A."/>
            <person name="Honan T."/>
            <person name="Huard M.D."/>
            <person name="Hughes L."/>
            <person name="Hurhula B."/>
            <person name="Husby M.E."/>
            <person name="Kamat A."/>
            <person name="Kanga B."/>
            <person name="Kashin S."/>
            <person name="Khazanovich D."/>
            <person name="Kisner P."/>
            <person name="Lance K."/>
            <person name="Lara M."/>
            <person name="Lee W."/>
            <person name="Lennon N."/>
            <person name="Letendre F."/>
            <person name="LeVine R."/>
            <person name="Lipovsky A."/>
            <person name="Liu X."/>
            <person name="Liu J."/>
            <person name="Liu S."/>
            <person name="Lokyitsang T."/>
            <person name="Lokyitsang Y."/>
            <person name="Lubonja R."/>
            <person name="Lui A."/>
            <person name="MacDonald P."/>
            <person name="Magnisalis V."/>
            <person name="Maru K."/>
            <person name="Matthews C."/>
            <person name="McCusker W."/>
            <person name="McDonough S."/>
            <person name="Mehta T."/>
            <person name="Meldrim J."/>
            <person name="Meneus L."/>
            <person name="Mihai O."/>
            <person name="Mihalev A."/>
            <person name="Mihova T."/>
            <person name="Mittelman R."/>
            <person name="Mlenga V."/>
            <person name="Montmayeur A."/>
            <person name="Mulrain L."/>
            <person name="Navidi A."/>
            <person name="Naylor J."/>
            <person name="Negash T."/>
            <person name="Nguyen T."/>
            <person name="Nguyen N."/>
            <person name="Nicol R."/>
            <person name="Norbu C."/>
            <person name="Norbu N."/>
            <person name="Novod N."/>
            <person name="O'Neill B."/>
            <person name="Osman S."/>
            <person name="Markiewicz E."/>
            <person name="Oyono O.L."/>
            <person name="Patti C."/>
            <person name="Phunkhang P."/>
            <person name="Pierre F."/>
            <person name="Priest M."/>
            <person name="Raghuraman S."/>
            <person name="Rege F."/>
            <person name="Reyes R."/>
            <person name="Rise C."/>
            <person name="Rogov P."/>
            <person name="Ross K."/>
            <person name="Ryan E."/>
            <person name="Settipalli S."/>
            <person name="Shea T."/>
            <person name="Sherpa N."/>
            <person name="Shi L."/>
            <person name="Shih D."/>
            <person name="Sparrow T."/>
            <person name="Spaulding J."/>
            <person name="Stalker J."/>
            <person name="Stange-Thomann N."/>
            <person name="Stavropoulos S."/>
            <person name="Stone C."/>
            <person name="Strader C."/>
            <person name="Tesfaye S."/>
            <person name="Thomson T."/>
            <person name="Thoulutsang Y."/>
            <person name="Thoulutsang D."/>
            <person name="Topham K."/>
            <person name="Topping I."/>
            <person name="Tsamla T."/>
            <person name="Vassiliev H."/>
            <person name="Vo A."/>
            <person name="Wangchuk T."/>
            <person name="Wangdi T."/>
            <person name="Weiand M."/>
            <person name="Wilkinson J."/>
            <person name="Wilson A."/>
            <person name="Yadav S."/>
            <person name="Young G."/>
            <person name="Yu Q."/>
            <person name="Zembek L."/>
            <person name="Zhong D."/>
            <person name="Zimmer A."/>
            <person name="Zwirko Z."/>
            <person name="Jaffe D.B."/>
            <person name="Alvarez P."/>
            <person name="Brockman W."/>
            <person name="Butler J."/>
            <person name="Chin C."/>
            <person name="Gnerre S."/>
            <person name="Grabherr M."/>
            <person name="Kleber M."/>
            <person name="Mauceli E."/>
            <person name="MacCallum I."/>
        </authorList>
    </citation>
    <scope>NUCLEOTIDE SEQUENCE [LARGE SCALE GENOMIC DNA]</scope>
    <source>
        <strain evidence="14">Tucson 15081-1352.22</strain>
    </source>
</reference>
<feature type="domain" description="RING-type" evidence="12">
    <location>
        <begin position="50"/>
        <end position="90"/>
    </location>
</feature>
<dbReference type="KEGG" id="dmo:Dmoj_GI25778"/>
<evidence type="ECO:0000256" key="8">
    <source>
        <dbReference type="ARBA" id="ARBA00022786"/>
    </source>
</evidence>
<evidence type="ECO:0000259" key="12">
    <source>
        <dbReference type="PROSITE" id="PS50089"/>
    </source>
</evidence>
<dbReference type="PROSITE" id="PS50089">
    <property type="entry name" value="ZF_RING_2"/>
    <property type="match status" value="1"/>
</dbReference>
<keyword evidence="5" id="KW-0963">Cytoplasm</keyword>
<dbReference type="InterPro" id="IPR013083">
    <property type="entry name" value="Znf_RING/FYVE/PHD"/>
</dbReference>
<keyword evidence="6" id="KW-0479">Metal-binding</keyword>
<evidence type="ECO:0000256" key="11">
    <source>
        <dbReference type="PROSITE-ProRule" id="PRU00175"/>
    </source>
</evidence>
<evidence type="ECO:0000313" key="14">
    <source>
        <dbReference type="Proteomes" id="UP000009192"/>
    </source>
</evidence>
<gene>
    <name evidence="13" type="primary">Dmoj\GI25778</name>
    <name evidence="13" type="ORF">Dmoj_GI25778</name>
</gene>
<name>A0A0Q9XEX1_DROMO</name>
<dbReference type="GO" id="GO:0031461">
    <property type="term" value="C:cullin-RING ubiquitin ligase complex"/>
    <property type="evidence" value="ECO:0007669"/>
    <property type="project" value="UniProtKB-ARBA"/>
</dbReference>
<dbReference type="GO" id="GO:0005634">
    <property type="term" value="C:nucleus"/>
    <property type="evidence" value="ECO:0007669"/>
    <property type="project" value="UniProtKB-SubCell"/>
</dbReference>
<dbReference type="SMR" id="A0A0Q9XEX1"/>
<evidence type="ECO:0000256" key="2">
    <source>
        <dbReference type="ARBA" id="ARBA00004496"/>
    </source>
</evidence>
<organism evidence="13 14">
    <name type="scientific">Drosophila mojavensis</name>
    <name type="common">Fruit fly</name>
    <dbReference type="NCBI Taxonomy" id="7230"/>
    <lineage>
        <taxon>Eukaryota</taxon>
        <taxon>Metazoa</taxon>
        <taxon>Ecdysozoa</taxon>
        <taxon>Arthropoda</taxon>
        <taxon>Hexapoda</taxon>
        <taxon>Insecta</taxon>
        <taxon>Pterygota</taxon>
        <taxon>Neoptera</taxon>
        <taxon>Endopterygota</taxon>
        <taxon>Diptera</taxon>
        <taxon>Brachycera</taxon>
        <taxon>Muscomorpha</taxon>
        <taxon>Ephydroidea</taxon>
        <taxon>Drosophilidae</taxon>
        <taxon>Drosophila</taxon>
    </lineage>
</organism>
<dbReference type="Proteomes" id="UP000009192">
    <property type="component" value="Unassembled WGS sequence"/>
</dbReference>
<evidence type="ECO:0000256" key="5">
    <source>
        <dbReference type="ARBA" id="ARBA00022490"/>
    </source>
</evidence>
<dbReference type="EMBL" id="CH933812">
    <property type="protein sequence ID" value="KRG07083.1"/>
    <property type="molecule type" value="Genomic_DNA"/>
</dbReference>
<keyword evidence="7 11" id="KW-0863">Zinc-finger</keyword>
<evidence type="ECO:0000256" key="7">
    <source>
        <dbReference type="ARBA" id="ARBA00022771"/>
    </source>
</evidence>
<keyword evidence="9" id="KW-0862">Zinc</keyword>
<dbReference type="AlphaFoldDB" id="A0A0Q9XEX1"/>
<dbReference type="InterPro" id="IPR051031">
    <property type="entry name" value="RING-box_E3_Ubiquitin_Ligase"/>
</dbReference>
<dbReference type="PANTHER" id="PTHR11210">
    <property type="entry name" value="RING BOX"/>
    <property type="match status" value="1"/>
</dbReference>
<dbReference type="GO" id="GO:0008270">
    <property type="term" value="F:zinc ion binding"/>
    <property type="evidence" value="ECO:0007669"/>
    <property type="project" value="UniProtKB-KW"/>
</dbReference>
<dbReference type="GO" id="GO:0005737">
    <property type="term" value="C:cytoplasm"/>
    <property type="evidence" value="ECO:0007669"/>
    <property type="project" value="UniProtKB-SubCell"/>
</dbReference>
<proteinExistence type="inferred from homology"/>
<dbReference type="InterPro" id="IPR024766">
    <property type="entry name" value="Znf_RING_H2"/>
</dbReference>
<dbReference type="SUPFAM" id="SSF57850">
    <property type="entry name" value="RING/U-box"/>
    <property type="match status" value="1"/>
</dbReference>
<evidence type="ECO:0000256" key="6">
    <source>
        <dbReference type="ARBA" id="ARBA00022723"/>
    </source>
</evidence>
<dbReference type="Gene3D" id="3.30.40.10">
    <property type="entry name" value="Zinc/RING finger domain, C3HC4 (zinc finger)"/>
    <property type="match status" value="1"/>
</dbReference>
<evidence type="ECO:0000256" key="3">
    <source>
        <dbReference type="ARBA" id="ARBA00004906"/>
    </source>
</evidence>
<comment type="pathway">
    <text evidence="3">Protein modification; protein ubiquitination.</text>
</comment>
<keyword evidence="14" id="KW-1185">Reference proteome</keyword>
<dbReference type="InterPro" id="IPR001841">
    <property type="entry name" value="Znf_RING"/>
</dbReference>
<dbReference type="Pfam" id="PF12678">
    <property type="entry name" value="zf-rbx1"/>
    <property type="match status" value="1"/>
</dbReference>
<accession>A0A0Q9XEX1</accession>